<organism evidence="11 12">
    <name type="scientific">Tothia fuscella</name>
    <dbReference type="NCBI Taxonomy" id="1048955"/>
    <lineage>
        <taxon>Eukaryota</taxon>
        <taxon>Fungi</taxon>
        <taxon>Dikarya</taxon>
        <taxon>Ascomycota</taxon>
        <taxon>Pezizomycotina</taxon>
        <taxon>Dothideomycetes</taxon>
        <taxon>Pleosporomycetidae</taxon>
        <taxon>Venturiales</taxon>
        <taxon>Cylindrosympodiaceae</taxon>
        <taxon>Tothia</taxon>
    </lineage>
</organism>
<keyword evidence="5" id="KW-0819">tRNA processing</keyword>
<evidence type="ECO:0000256" key="2">
    <source>
        <dbReference type="ARBA" id="ARBA00004123"/>
    </source>
</evidence>
<keyword evidence="6" id="KW-0378">Hydrolase</keyword>
<reference evidence="11" key="1">
    <citation type="journal article" date="2020" name="Stud. Mycol.">
        <title>101 Dothideomycetes genomes: a test case for predicting lifestyles and emergence of pathogens.</title>
        <authorList>
            <person name="Haridas S."/>
            <person name="Albert R."/>
            <person name="Binder M."/>
            <person name="Bloem J."/>
            <person name="Labutti K."/>
            <person name="Salamov A."/>
            <person name="Andreopoulos B."/>
            <person name="Baker S."/>
            <person name="Barry K."/>
            <person name="Bills G."/>
            <person name="Bluhm B."/>
            <person name="Cannon C."/>
            <person name="Castanera R."/>
            <person name="Culley D."/>
            <person name="Daum C."/>
            <person name="Ezra D."/>
            <person name="Gonzalez J."/>
            <person name="Henrissat B."/>
            <person name="Kuo A."/>
            <person name="Liang C."/>
            <person name="Lipzen A."/>
            <person name="Lutzoni F."/>
            <person name="Magnuson J."/>
            <person name="Mondo S."/>
            <person name="Nolan M."/>
            <person name="Ohm R."/>
            <person name="Pangilinan J."/>
            <person name="Park H.-J."/>
            <person name="Ramirez L."/>
            <person name="Alfaro M."/>
            <person name="Sun H."/>
            <person name="Tritt A."/>
            <person name="Yoshinaga Y."/>
            <person name="Zwiers L.-H."/>
            <person name="Turgeon B."/>
            <person name="Goodwin S."/>
            <person name="Spatafora J."/>
            <person name="Crous P."/>
            <person name="Grigoriev I."/>
        </authorList>
    </citation>
    <scope>NUCLEOTIDE SEQUENCE</scope>
    <source>
        <strain evidence="11">CBS 130266</strain>
    </source>
</reference>
<dbReference type="GO" id="GO:0004526">
    <property type="term" value="F:ribonuclease P activity"/>
    <property type="evidence" value="ECO:0007669"/>
    <property type="project" value="UniProtKB-EC"/>
</dbReference>
<dbReference type="GO" id="GO:0000460">
    <property type="term" value="P:maturation of 5.8S rRNA"/>
    <property type="evidence" value="ECO:0007669"/>
    <property type="project" value="UniProtKB-ARBA"/>
</dbReference>
<comment type="caution">
    <text evidence="11">The sequence shown here is derived from an EMBL/GenBank/DDBJ whole genome shotgun (WGS) entry which is preliminary data.</text>
</comment>
<dbReference type="InterPro" id="IPR038085">
    <property type="entry name" value="Rnp2-like_sf"/>
</dbReference>
<dbReference type="GO" id="GO:0001682">
    <property type="term" value="P:tRNA 5'-leader removal"/>
    <property type="evidence" value="ECO:0007669"/>
    <property type="project" value="InterPro"/>
</dbReference>
<proteinExistence type="inferred from homology"/>
<dbReference type="FunFam" id="3.30.70.3250:FF:000004">
    <property type="entry name" value="Ribonuclease P/MRP protein subunit POP5"/>
    <property type="match status" value="1"/>
</dbReference>
<comment type="similarity">
    <text evidence="3">Belongs to the eukaryotic/archaeal RNase P protein component 2 family.</text>
</comment>
<dbReference type="GO" id="GO:0030681">
    <property type="term" value="C:multimeric ribonuclease P complex"/>
    <property type="evidence" value="ECO:0007669"/>
    <property type="project" value="TreeGrafter"/>
</dbReference>
<accession>A0A9P4NN44</accession>
<dbReference type="PANTHER" id="PTHR15441:SF2">
    <property type="entry name" value="RIBONUCLEASE P_MRP PROTEIN SUBUNIT POP5"/>
    <property type="match status" value="1"/>
</dbReference>
<dbReference type="Proteomes" id="UP000800235">
    <property type="component" value="Unassembled WGS sequence"/>
</dbReference>
<dbReference type="GO" id="GO:0005730">
    <property type="term" value="C:nucleolus"/>
    <property type="evidence" value="ECO:0007669"/>
    <property type="project" value="TreeGrafter"/>
</dbReference>
<evidence type="ECO:0000256" key="3">
    <source>
        <dbReference type="ARBA" id="ARBA00010800"/>
    </source>
</evidence>
<evidence type="ECO:0000256" key="1">
    <source>
        <dbReference type="ARBA" id="ARBA00000928"/>
    </source>
</evidence>
<dbReference type="GO" id="GO:0033204">
    <property type="term" value="F:ribonuclease P RNA binding"/>
    <property type="evidence" value="ECO:0007669"/>
    <property type="project" value="TreeGrafter"/>
</dbReference>
<dbReference type="PANTHER" id="PTHR15441">
    <property type="entry name" value="RIBONUCLEASE P PROTEIN SUBUNIT P14"/>
    <property type="match status" value="1"/>
</dbReference>
<evidence type="ECO:0000256" key="7">
    <source>
        <dbReference type="ARBA" id="ARBA00023242"/>
    </source>
</evidence>
<dbReference type="Pfam" id="PF01900">
    <property type="entry name" value="RNase_P_Rpp14"/>
    <property type="match status" value="1"/>
</dbReference>
<evidence type="ECO:0000256" key="8">
    <source>
        <dbReference type="ARBA" id="ARBA00044198"/>
    </source>
</evidence>
<name>A0A9P4NN44_9PEZI</name>
<dbReference type="EC" id="3.1.26.5" evidence="4"/>
<keyword evidence="7" id="KW-0539">Nucleus</keyword>
<protein>
    <recommendedName>
        <fullName evidence="8">Ribonuclease P/MRP protein subunit POP5</fullName>
        <ecNumber evidence="4">3.1.26.5</ecNumber>
    </recommendedName>
</protein>
<evidence type="ECO:0000256" key="4">
    <source>
        <dbReference type="ARBA" id="ARBA00012179"/>
    </source>
</evidence>
<dbReference type="Gene3D" id="3.30.70.3250">
    <property type="entry name" value="Ribonuclease P, Pop5 subunit"/>
    <property type="match status" value="1"/>
</dbReference>
<dbReference type="EMBL" id="MU007055">
    <property type="protein sequence ID" value="KAF2428324.1"/>
    <property type="molecule type" value="Genomic_DNA"/>
</dbReference>
<evidence type="ECO:0000256" key="10">
    <source>
        <dbReference type="SAM" id="MobiDB-lite"/>
    </source>
</evidence>
<feature type="region of interest" description="Disordered" evidence="10">
    <location>
        <begin position="168"/>
        <end position="192"/>
    </location>
</feature>
<sequence length="192" mass="21429">MVRIKHRYLLINILYPSKAPNFSTKDDIPDVIQFRAPTPDNFETGVLLRMIKEGVNELYGDYGLGMIAGSLKIIYLSAPTSTAIIRVSRDHYRLVWTALTMATRLPKPVDLPCVIQVVRTSGTIRKAEEEAIRRAKASIVRSKQSAQTNGSVGIDILRDFNLVGRYHQPSPAPNIRDGPTNHDSSESEVQID</sequence>
<evidence type="ECO:0000256" key="9">
    <source>
        <dbReference type="ARBA" id="ARBA00055200"/>
    </source>
</evidence>
<evidence type="ECO:0000313" key="12">
    <source>
        <dbReference type="Proteomes" id="UP000800235"/>
    </source>
</evidence>
<dbReference type="GO" id="GO:0000172">
    <property type="term" value="C:ribonuclease MRP complex"/>
    <property type="evidence" value="ECO:0007669"/>
    <property type="project" value="UniProtKB-ARBA"/>
</dbReference>
<comment type="subcellular location">
    <subcellularLocation>
        <location evidence="2">Nucleus</location>
    </subcellularLocation>
</comment>
<evidence type="ECO:0000256" key="6">
    <source>
        <dbReference type="ARBA" id="ARBA00022801"/>
    </source>
</evidence>
<evidence type="ECO:0000256" key="5">
    <source>
        <dbReference type="ARBA" id="ARBA00022694"/>
    </source>
</evidence>
<keyword evidence="12" id="KW-1185">Reference proteome</keyword>
<dbReference type="InterPro" id="IPR002759">
    <property type="entry name" value="Pop5/Rpp14/Rnp2-like"/>
</dbReference>
<gene>
    <name evidence="11" type="ORF">EJ08DRAFT_592268</name>
</gene>
<dbReference type="OrthoDB" id="24745at2759"/>
<dbReference type="SUPFAM" id="SSF160350">
    <property type="entry name" value="Rnp2-like"/>
    <property type="match status" value="1"/>
</dbReference>
<comment type="function">
    <text evidence="9">Component of ribonuclease P, a protein complex that generates mature tRNA molecules by cleaving their 5'-ends. Also a component of RNase MRP, which cleaves pre-rRNA sequences.</text>
</comment>
<comment type="catalytic activity">
    <reaction evidence="1">
        <text>Endonucleolytic cleavage of RNA, removing 5'-extranucleotides from tRNA precursor.</text>
        <dbReference type="EC" id="3.1.26.5"/>
    </reaction>
</comment>
<evidence type="ECO:0000313" key="11">
    <source>
        <dbReference type="EMBL" id="KAF2428324.1"/>
    </source>
</evidence>
<dbReference type="AlphaFoldDB" id="A0A9P4NN44"/>